<feature type="compositionally biased region" description="Basic and acidic residues" evidence="1">
    <location>
        <begin position="794"/>
        <end position="822"/>
    </location>
</feature>
<dbReference type="InterPro" id="IPR013087">
    <property type="entry name" value="Znf_C2H2_type"/>
</dbReference>
<dbReference type="PANTHER" id="PTHR37535">
    <property type="entry name" value="FLUG DOMAIN PROTEIN"/>
    <property type="match status" value="1"/>
</dbReference>
<proteinExistence type="predicted"/>
<gene>
    <name evidence="3" type="ORF">BBA_09333</name>
</gene>
<feature type="region of interest" description="Disordered" evidence="1">
    <location>
        <begin position="740"/>
        <end position="1019"/>
    </location>
</feature>
<evidence type="ECO:0000313" key="3">
    <source>
        <dbReference type="EMBL" id="EJP61692.1"/>
    </source>
</evidence>
<feature type="domain" description="C2H2-type" evidence="2">
    <location>
        <begin position="707"/>
        <end position="728"/>
    </location>
</feature>
<dbReference type="Pfam" id="PF11917">
    <property type="entry name" value="DUF3435"/>
    <property type="match status" value="1"/>
</dbReference>
<feature type="compositionally biased region" description="Basic and acidic residues" evidence="1">
    <location>
        <begin position="752"/>
        <end position="763"/>
    </location>
</feature>
<dbReference type="PROSITE" id="PS00028">
    <property type="entry name" value="ZINC_FINGER_C2H2_1"/>
    <property type="match status" value="1"/>
</dbReference>
<sequence length="1287" mass="146173">MSDNESYTDELFDREDVGISDAETDLTSTNLSRDGNFDAEKAIECDDADIEDLGHLFGGNALPPDYYQSTVEDFNDDKFRSRNYSEGTKILKLICENLWREFCTKVLQRDAQKCFECIHEEFSIRLPYKFLEWRLNQKVGKDGRRLKGVQKFSSLDTYWKVFRLAFQDAVGEKLDHRLGHSMQNALRKLAEQYKLSYEKRMNRCMSIEDLKEQNQTTIATTEKTFKLGEMRVLAVLYTLLLSPAGARPMSILKMTFGDLSFAKARDPEGGPAQILIRFSLRFTKTWLGPKATKTHPLPEHFLGSSFLLSTHVFLLGLIFHHRAFRAPDLTSPEQLDLLEIHPGERELSLPLKKDIQGVFLFRKIIKTVTGYEMSAEQIPYSVVSRMLRIIGEILGREHPTISYSLRYNAGNALDRSPHVSDALRNLILGHAESRTFQNHYLGREIAVDTSAIVQGLEPKQSMMIQATSLGHSASKRRPRHLTDEQLREINSHPAVVRLQKEVQQHVRGSEECSKAIKELGKVKFRLRNEERDKMRDEWTAEQAVDDIQRQLHGIGFKPPAENASTTSQGQEQKRLTEALNVPPSKKVEEYFPQRNEAISAIMAYCRVYEGPPSQRHRAEPVEPIQQANDVGSKNETLKDVLLKSVMVDDAVKRPRKCFVCCGNALRRDFNDSGFLTLTADFYSSSDLNKHFRRFHLQNLQEGQTIECPACSVLLEHKQEFLTHAQVVHGIHLRVGNSYEADSQKRNGGIGCDNDRRGRKREAESSTLVAQDHSRNSRNSANHTDRSSHNTNKRQRLDCDPPREVRSISRRDNEQRGRKRQAEKWTPTTQNDSLGPTTSARRTDRSGHRANKRQRLDCDPPREVRSISRRTEHDVKSCPATTEANDVDDGNNRLSKRQKRTSYLAPKALQPKFMEGDSHTVLSDDSLARSSRHPSKRASMDENRPNPRRRTVGRPRAGLTRREFSHADTENPIEATSDSDRARAARRYQPSISLSTESSDYDTRRATTGNSTMPDPVQTKGGRTRMAFTHEQNTFLIQLRNTELAGRRLSWTEIHQRFCKKYPERSKNTLQVHYSTKLRSVAKSWANINGEGSKQVALFWLLQTFEVSLQQTTVGGTEQKLGVGELMNEKVAMPGRCNQWDRLDASASDGRKVIASYSDLRELRASHSFGEYSSEKWLLQAIILPITIDVVLPKRLGVAPGGSAWLREAPFGSGRLPVAHGMLSVAQGGSWGLREGSWGLSETELQYLSEARPLRSVGAMPKLEAAWASGIIERECPSQFGMKLSFRQ</sequence>
<evidence type="ECO:0000256" key="1">
    <source>
        <dbReference type="SAM" id="MobiDB-lite"/>
    </source>
</evidence>
<dbReference type="GeneID" id="19892345"/>
<feature type="compositionally biased region" description="Basic and acidic residues" evidence="1">
    <location>
        <begin position="853"/>
        <end position="875"/>
    </location>
</feature>
<feature type="region of interest" description="Disordered" evidence="1">
    <location>
        <begin position="554"/>
        <end position="581"/>
    </location>
</feature>
<dbReference type="InterPro" id="IPR021842">
    <property type="entry name" value="DUF3435"/>
</dbReference>
<dbReference type="HOGENOM" id="CLU_281039_0_0_1"/>
<feature type="region of interest" description="Disordered" evidence="1">
    <location>
        <begin position="1"/>
        <end position="25"/>
    </location>
</feature>
<dbReference type="InParanoid" id="J4UG36"/>
<organism evidence="3 4">
    <name type="scientific">Beauveria bassiana (strain ARSEF 2860)</name>
    <name type="common">White muscardine disease fungus</name>
    <name type="synonym">Tritirachium shiotae</name>
    <dbReference type="NCBI Taxonomy" id="655819"/>
    <lineage>
        <taxon>Eukaryota</taxon>
        <taxon>Fungi</taxon>
        <taxon>Dikarya</taxon>
        <taxon>Ascomycota</taxon>
        <taxon>Pezizomycotina</taxon>
        <taxon>Sordariomycetes</taxon>
        <taxon>Hypocreomycetidae</taxon>
        <taxon>Hypocreales</taxon>
        <taxon>Cordycipitaceae</taxon>
        <taxon>Beauveria</taxon>
    </lineage>
</organism>
<dbReference type="STRING" id="655819.J4UG36"/>
<name>J4UG36_BEAB2</name>
<keyword evidence="4" id="KW-1185">Reference proteome</keyword>
<dbReference type="EMBL" id="JH725200">
    <property type="protein sequence ID" value="EJP61692.1"/>
    <property type="molecule type" value="Genomic_DNA"/>
</dbReference>
<evidence type="ECO:0000313" key="4">
    <source>
        <dbReference type="Proteomes" id="UP000002762"/>
    </source>
</evidence>
<dbReference type="Proteomes" id="UP000002762">
    <property type="component" value="Unassembled WGS sequence"/>
</dbReference>
<feature type="compositionally biased region" description="Polar residues" evidence="1">
    <location>
        <begin position="825"/>
        <end position="839"/>
    </location>
</feature>
<feature type="compositionally biased region" description="Basic and acidic residues" evidence="1">
    <location>
        <begin position="959"/>
        <end position="968"/>
    </location>
</feature>
<protein>
    <submittedName>
        <fullName evidence="3">C2H2 finger domain protein, putative</fullName>
    </submittedName>
</protein>
<feature type="compositionally biased region" description="Acidic residues" evidence="1">
    <location>
        <begin position="1"/>
        <end position="13"/>
    </location>
</feature>
<dbReference type="RefSeq" id="XP_008602652.1">
    <property type="nucleotide sequence ID" value="XM_008604430.1"/>
</dbReference>
<reference evidence="3 4" key="1">
    <citation type="journal article" date="2012" name="Sci. Rep.">
        <title>Genomic perspectives on the evolution of fungal entomopathogenicity in Beauveria bassiana.</title>
        <authorList>
            <person name="Xiao G."/>
            <person name="Ying S.H."/>
            <person name="Zheng P."/>
            <person name="Wang Z.L."/>
            <person name="Zhang S."/>
            <person name="Xie X.Q."/>
            <person name="Shang Y."/>
            <person name="St Leger R.J."/>
            <person name="Zhao G.P."/>
            <person name="Wang C."/>
            <person name="Feng M.G."/>
        </authorList>
    </citation>
    <scope>NUCLEOTIDE SEQUENCE [LARGE SCALE GENOMIC DNA]</scope>
    <source>
        <strain evidence="3 4">ARSEF 2860</strain>
    </source>
</reference>
<dbReference type="PANTHER" id="PTHR37535:SF2">
    <property type="entry name" value="FINGER DOMAIN PROTEIN, PUTATIVE (AFU_ORTHOLOGUE AFUA_6G09300)-RELATED"/>
    <property type="match status" value="1"/>
</dbReference>
<evidence type="ECO:0000259" key="2">
    <source>
        <dbReference type="PROSITE" id="PS00028"/>
    </source>
</evidence>
<accession>J4UG36</accession>